<name>A0A1H2T7S5_9PSEU</name>
<gene>
    <name evidence="2" type="ORF">SAMN05216215_100315</name>
</gene>
<protein>
    <recommendedName>
        <fullName evidence="4">TrbC/VIRB2 family protein</fullName>
    </recommendedName>
</protein>
<dbReference type="InterPro" id="IPR043993">
    <property type="entry name" value="T4SS_pilin"/>
</dbReference>
<proteinExistence type="predicted"/>
<dbReference type="AlphaFoldDB" id="A0A1H2T7S5"/>
<evidence type="ECO:0000256" key="1">
    <source>
        <dbReference type="SAM" id="Phobius"/>
    </source>
</evidence>
<dbReference type="EMBL" id="FNOK01000003">
    <property type="protein sequence ID" value="SDW39755.1"/>
    <property type="molecule type" value="Genomic_DNA"/>
</dbReference>
<sequence>MITIHPRRRFPTSPQPSLPALSRCRRRWTGLLVAAALAVALGVLAVASATAAPPVLAQAPGPSITDVLNNARNWIMGILAVLATLFLTVGGVRYLMAGGNAGEVEKAKQAFKSAGIGYGLTVLAPVVVEILKEILAQPK</sequence>
<dbReference type="STRING" id="418495.SAMN05216215_100315"/>
<keyword evidence="1" id="KW-0472">Membrane</keyword>
<accession>A0A1H2T7S5</accession>
<keyword evidence="1" id="KW-0812">Transmembrane</keyword>
<evidence type="ECO:0000313" key="2">
    <source>
        <dbReference type="EMBL" id="SDW39755.1"/>
    </source>
</evidence>
<evidence type="ECO:0008006" key="4">
    <source>
        <dbReference type="Google" id="ProtNLM"/>
    </source>
</evidence>
<dbReference type="Pfam" id="PF18895">
    <property type="entry name" value="T4SS_pilin"/>
    <property type="match status" value="1"/>
</dbReference>
<keyword evidence="3" id="KW-1185">Reference proteome</keyword>
<dbReference type="Proteomes" id="UP000199529">
    <property type="component" value="Unassembled WGS sequence"/>
</dbReference>
<evidence type="ECO:0000313" key="3">
    <source>
        <dbReference type="Proteomes" id="UP000199529"/>
    </source>
</evidence>
<feature type="transmembrane region" description="Helical" evidence="1">
    <location>
        <begin position="75"/>
        <end position="96"/>
    </location>
</feature>
<reference evidence="3" key="1">
    <citation type="submission" date="2016-10" db="EMBL/GenBank/DDBJ databases">
        <authorList>
            <person name="Varghese N."/>
            <person name="Submissions S."/>
        </authorList>
    </citation>
    <scope>NUCLEOTIDE SEQUENCE [LARGE SCALE GENOMIC DNA]</scope>
    <source>
        <strain evidence="3">CGMCC 4.3530</strain>
    </source>
</reference>
<keyword evidence="1" id="KW-1133">Transmembrane helix</keyword>
<organism evidence="2 3">
    <name type="scientific">Saccharopolyspora shandongensis</name>
    <dbReference type="NCBI Taxonomy" id="418495"/>
    <lineage>
        <taxon>Bacteria</taxon>
        <taxon>Bacillati</taxon>
        <taxon>Actinomycetota</taxon>
        <taxon>Actinomycetes</taxon>
        <taxon>Pseudonocardiales</taxon>
        <taxon>Pseudonocardiaceae</taxon>
        <taxon>Saccharopolyspora</taxon>
    </lineage>
</organism>